<dbReference type="PATRIC" id="fig|717959.3.peg.2062"/>
<dbReference type="EMBL" id="FP929032">
    <property type="protein sequence ID" value="CBK63161.1"/>
    <property type="molecule type" value="Genomic_DNA"/>
</dbReference>
<gene>
    <name evidence="3" type="ORF">AL1_05280</name>
</gene>
<reference evidence="3 4" key="2">
    <citation type="submission" date="2010-03" db="EMBL/GenBank/DDBJ databases">
        <authorList>
            <person name="Pajon A."/>
        </authorList>
    </citation>
    <scope>NUCLEOTIDE SEQUENCE [LARGE SCALE GENOMIC DNA]</scope>
    <source>
        <strain evidence="3 4">WAL 8301</strain>
    </source>
</reference>
<reference evidence="3 4" key="1">
    <citation type="submission" date="2010-03" db="EMBL/GenBank/DDBJ databases">
        <title>The genome sequence of Alistipes shahii WAL 8301.</title>
        <authorList>
            <consortium name="metaHIT consortium -- http://www.metahit.eu/"/>
            <person name="Pajon A."/>
            <person name="Turner K."/>
            <person name="Parkhill J."/>
        </authorList>
    </citation>
    <scope>NUCLEOTIDE SEQUENCE [LARGE SCALE GENOMIC DNA]</scope>
    <source>
        <strain evidence="3 4">WAL 8301</strain>
    </source>
</reference>
<name>D4IJP9_9BACT</name>
<dbReference type="KEGG" id="ash:AL1_05280"/>
<dbReference type="STRING" id="717959.AL1_05280"/>
<feature type="signal peptide" evidence="1">
    <location>
        <begin position="1"/>
        <end position="21"/>
    </location>
</feature>
<evidence type="ECO:0000256" key="1">
    <source>
        <dbReference type="SAM" id="SignalP"/>
    </source>
</evidence>
<dbReference type="HOGENOM" id="CLU_098926_0_0_10"/>
<proteinExistence type="predicted"/>
<dbReference type="Proteomes" id="UP000008794">
    <property type="component" value="Chromosome"/>
</dbReference>
<sequence length="248" mass="27864">MKNRLLSILFVLLAGTGAVFAQSEVTPPAFNGAVIRVFMTRMAATVERIAIEQQIPADSISPVVGIALQIDKAGNVAEWRYMDNTQEGRDHAEFAPATAATRRAMEKAYDRLGGTWSPATLADGSPVSYTSRMTIRIPVEKIRRAQDADPLLFMGENPDENFHAWAKMRVRYDGRFTEKGVEGVVHVRFYIEPDGRIAIGEVVQSPDERLTKEVLRVIRSSKGKWTPRKVRGVPQRTAYEYRVNYHNN</sequence>
<dbReference type="InterPro" id="IPR037682">
    <property type="entry name" value="TonB_C"/>
</dbReference>
<evidence type="ECO:0000259" key="2">
    <source>
        <dbReference type="Pfam" id="PF03544"/>
    </source>
</evidence>
<keyword evidence="4" id="KW-1185">Reference proteome</keyword>
<feature type="chain" id="PRO_5003058806" evidence="1">
    <location>
        <begin position="22"/>
        <end position="248"/>
    </location>
</feature>
<dbReference type="AlphaFoldDB" id="D4IJP9"/>
<accession>D4IJP9</accession>
<dbReference type="Gene3D" id="3.30.1150.10">
    <property type="match status" value="1"/>
</dbReference>
<dbReference type="GO" id="GO:0055085">
    <property type="term" value="P:transmembrane transport"/>
    <property type="evidence" value="ECO:0007669"/>
    <property type="project" value="InterPro"/>
</dbReference>
<dbReference type="GeneID" id="92758557"/>
<dbReference type="BioCyc" id="ASHA717959:AL1_RS02535-MONOMER"/>
<dbReference type="Pfam" id="PF03544">
    <property type="entry name" value="TonB_C"/>
    <property type="match status" value="1"/>
</dbReference>
<organism evidence="3 4">
    <name type="scientific">Alistipes shahii WAL 8301</name>
    <dbReference type="NCBI Taxonomy" id="717959"/>
    <lineage>
        <taxon>Bacteria</taxon>
        <taxon>Pseudomonadati</taxon>
        <taxon>Bacteroidota</taxon>
        <taxon>Bacteroidia</taxon>
        <taxon>Bacteroidales</taxon>
        <taxon>Rikenellaceae</taxon>
        <taxon>Alistipes</taxon>
    </lineage>
</organism>
<evidence type="ECO:0000313" key="4">
    <source>
        <dbReference type="Proteomes" id="UP000008794"/>
    </source>
</evidence>
<feature type="domain" description="TonB C-terminal" evidence="2">
    <location>
        <begin position="178"/>
        <end position="245"/>
    </location>
</feature>
<evidence type="ECO:0000313" key="3">
    <source>
        <dbReference type="EMBL" id="CBK63161.1"/>
    </source>
</evidence>
<dbReference type="RefSeq" id="WP_015546101.1">
    <property type="nucleotide sequence ID" value="NC_021030.1"/>
</dbReference>
<dbReference type="SUPFAM" id="SSF74653">
    <property type="entry name" value="TolA/TonB C-terminal domain"/>
    <property type="match status" value="1"/>
</dbReference>
<protein>
    <submittedName>
        <fullName evidence="3">TonB family C-terminal domain</fullName>
    </submittedName>
</protein>
<keyword evidence="1" id="KW-0732">Signal</keyword>
<dbReference type="OrthoDB" id="1095452at2"/>